<dbReference type="PANTHER" id="PTHR35006:SF2">
    <property type="entry name" value="GLYOXALASE FAMILY PROTEIN (AFU_ORTHOLOGUE AFUA_5G14830)"/>
    <property type="match status" value="1"/>
</dbReference>
<organism evidence="2 3">
    <name type="scientific">Celerinatantimonas yamalensis</name>
    <dbReference type="NCBI Taxonomy" id="559956"/>
    <lineage>
        <taxon>Bacteria</taxon>
        <taxon>Pseudomonadati</taxon>
        <taxon>Pseudomonadota</taxon>
        <taxon>Gammaproteobacteria</taxon>
        <taxon>Celerinatantimonadaceae</taxon>
        <taxon>Celerinatantimonas</taxon>
    </lineage>
</organism>
<dbReference type="PROSITE" id="PS51819">
    <property type="entry name" value="VOC"/>
    <property type="match status" value="1"/>
</dbReference>
<dbReference type="CDD" id="cd07262">
    <property type="entry name" value="VOC_like"/>
    <property type="match status" value="1"/>
</dbReference>
<proteinExistence type="predicted"/>
<gene>
    <name evidence="2" type="ORF">ABUE30_07885</name>
</gene>
<name>A0ABW9G7F4_9GAMM</name>
<dbReference type="SUPFAM" id="SSF54593">
    <property type="entry name" value="Glyoxalase/Bleomycin resistance protein/Dihydroxybiphenyl dioxygenase"/>
    <property type="match status" value="1"/>
</dbReference>
<evidence type="ECO:0000313" key="2">
    <source>
        <dbReference type="EMBL" id="MFM2484983.1"/>
    </source>
</evidence>
<dbReference type="Gene3D" id="3.10.180.10">
    <property type="entry name" value="2,3-Dihydroxybiphenyl 1,2-Dioxygenase, domain 1"/>
    <property type="match status" value="1"/>
</dbReference>
<dbReference type="Proteomes" id="UP001629953">
    <property type="component" value="Unassembled WGS sequence"/>
</dbReference>
<feature type="domain" description="VOC" evidence="1">
    <location>
        <begin position="1"/>
        <end position="120"/>
    </location>
</feature>
<dbReference type="InterPro" id="IPR037523">
    <property type="entry name" value="VOC_core"/>
</dbReference>
<dbReference type="InterPro" id="IPR029068">
    <property type="entry name" value="Glyas_Bleomycin-R_OHBP_Dase"/>
</dbReference>
<dbReference type="InterPro" id="IPR004360">
    <property type="entry name" value="Glyas_Fos-R_dOase_dom"/>
</dbReference>
<evidence type="ECO:0000313" key="3">
    <source>
        <dbReference type="Proteomes" id="UP001629953"/>
    </source>
</evidence>
<dbReference type="RefSeq" id="WP_408623170.1">
    <property type="nucleotide sequence ID" value="NZ_JBEQCT010000002.1"/>
</dbReference>
<dbReference type="EMBL" id="JBEQCT010000002">
    <property type="protein sequence ID" value="MFM2484983.1"/>
    <property type="molecule type" value="Genomic_DNA"/>
</dbReference>
<sequence>MIDHITMAVRDVELSKVFYLKVFETLGYKVAFGTQNSFWAFDIGRGLFEIYQSKNNAKLTPFHVAFRASSYQMIHDFYNAAIEAGALDNGKPGPRPHYTDHYYACFVIDPDGNNIEAMHDVWNDWE</sequence>
<reference evidence="2 3" key="1">
    <citation type="journal article" date="2013" name="Int. J. Syst. Evol. Microbiol.">
        <title>Celerinatantimonas yamalensis sp. nov., a cold-adapted diazotrophic bacterium from a cold permafrost brine.</title>
        <authorList>
            <person name="Shcherbakova V."/>
            <person name="Chuvilskaya N."/>
            <person name="Rivkina E."/>
            <person name="Demidov N."/>
            <person name="Uchaeva V."/>
            <person name="Suetin S."/>
            <person name="Suzina N."/>
            <person name="Gilichinsky D."/>
        </authorList>
    </citation>
    <scope>NUCLEOTIDE SEQUENCE [LARGE SCALE GENOMIC DNA]</scope>
    <source>
        <strain evidence="2 3">C7</strain>
    </source>
</reference>
<evidence type="ECO:0000259" key="1">
    <source>
        <dbReference type="PROSITE" id="PS51819"/>
    </source>
</evidence>
<protein>
    <submittedName>
        <fullName evidence="2">VOC family protein</fullName>
    </submittedName>
</protein>
<keyword evidence="3" id="KW-1185">Reference proteome</keyword>
<comment type="caution">
    <text evidence="2">The sequence shown here is derived from an EMBL/GenBank/DDBJ whole genome shotgun (WGS) entry which is preliminary data.</text>
</comment>
<dbReference type="PANTHER" id="PTHR35006">
    <property type="entry name" value="GLYOXALASE FAMILY PROTEIN (AFU_ORTHOLOGUE AFUA_5G14830)"/>
    <property type="match status" value="1"/>
</dbReference>
<accession>A0ABW9G7F4</accession>
<dbReference type="Pfam" id="PF00903">
    <property type="entry name" value="Glyoxalase"/>
    <property type="match status" value="1"/>
</dbReference>